<evidence type="ECO:0000256" key="3">
    <source>
        <dbReference type="ARBA" id="ARBA00022833"/>
    </source>
</evidence>
<sequence length="641" mass="74593">MCWLQSGLIKKESPSPTVSSSIANIFTLNTSDLNCLKCQICQDTIIQPTQLPCRHTFCMKCIKNQLKTKSNSWTTSMYTRFSATSLTTNCHTNLPSLSYFKCVTCFKLHKIQSIEDLKENSSLALLINTLCCDVCHQISEFQQLDTCLHCYGVLCPQCYEKHQTSDFHALTPKRKVTFEFLLNNQQSSSILYQIPSLNENFKDGQQKQLRKRQSETTEENDVIHQRILTEKRMNIIQQTEYKKILMMPTIITTNDNQLLHHSVPNDENDNQLLHHSVPNDENDNQLIVKNQRVSLKKPLSKLSGYVRHDSLSPLASLNNSPKVARKPKRTLSLKNFCNNLELPKIIVQDSSNKLPEIETLTPTTPVRTFLNLNDHYKLTCDHIERCKQRIQELDLCVKKLIEIYKQKIDENQKNIDFYWNLLKQTILAQIKHQSCTISTKELLKYLMCCHHSNSNTTNLSSFSKIIYKQQLLRTYLKNNDEINAALQVFYTNLVILLHQTPSQTSININNSYNLINQLFEREEQTTLKSIRKESAQTLGIYAQELEKLQIQVETQSDDFLKWKNSNIIELDEIKEQWSISVDVTYPKLIEKISTDFIQIQTQDETIVTMLKHIKQRIKENIQQQQKQQQQQPRILKSDNEC</sequence>
<dbReference type="Pfam" id="PF00097">
    <property type="entry name" value="zf-C3HC4"/>
    <property type="match status" value="1"/>
</dbReference>
<dbReference type="Proteomes" id="UP000681722">
    <property type="component" value="Unassembled WGS sequence"/>
</dbReference>
<evidence type="ECO:0000313" key="8">
    <source>
        <dbReference type="Proteomes" id="UP000663829"/>
    </source>
</evidence>
<evidence type="ECO:0000256" key="1">
    <source>
        <dbReference type="ARBA" id="ARBA00022723"/>
    </source>
</evidence>
<keyword evidence="1" id="KW-0479">Metal-binding</keyword>
<dbReference type="PROSITE" id="PS50089">
    <property type="entry name" value="ZF_RING_2"/>
    <property type="match status" value="1"/>
</dbReference>
<dbReference type="SMART" id="SM00184">
    <property type="entry name" value="RING"/>
    <property type="match status" value="1"/>
</dbReference>
<reference evidence="6" key="1">
    <citation type="submission" date="2021-02" db="EMBL/GenBank/DDBJ databases">
        <authorList>
            <person name="Nowell W R."/>
        </authorList>
    </citation>
    <scope>NUCLEOTIDE SEQUENCE</scope>
</reference>
<organism evidence="6 8">
    <name type="scientific">Didymodactylos carnosus</name>
    <dbReference type="NCBI Taxonomy" id="1234261"/>
    <lineage>
        <taxon>Eukaryota</taxon>
        <taxon>Metazoa</taxon>
        <taxon>Spiralia</taxon>
        <taxon>Gnathifera</taxon>
        <taxon>Rotifera</taxon>
        <taxon>Eurotatoria</taxon>
        <taxon>Bdelloidea</taxon>
        <taxon>Philodinida</taxon>
        <taxon>Philodinidae</taxon>
        <taxon>Didymodactylos</taxon>
    </lineage>
</organism>
<dbReference type="InterPro" id="IPR018957">
    <property type="entry name" value="Znf_C3HC4_RING-type"/>
</dbReference>
<protein>
    <recommendedName>
        <fullName evidence="5">RING-type domain-containing protein</fullName>
    </recommendedName>
</protein>
<evidence type="ECO:0000256" key="4">
    <source>
        <dbReference type="PROSITE-ProRule" id="PRU00175"/>
    </source>
</evidence>
<dbReference type="Gene3D" id="3.30.40.10">
    <property type="entry name" value="Zinc/RING finger domain, C3HC4 (zinc finger)"/>
    <property type="match status" value="1"/>
</dbReference>
<gene>
    <name evidence="6" type="ORF">GPM918_LOCUS17599</name>
    <name evidence="7" type="ORF">SRO942_LOCUS17596</name>
</gene>
<dbReference type="SUPFAM" id="SSF57850">
    <property type="entry name" value="RING/U-box"/>
    <property type="match status" value="1"/>
</dbReference>
<dbReference type="InterPro" id="IPR001841">
    <property type="entry name" value="Znf_RING"/>
</dbReference>
<dbReference type="EMBL" id="CAJNOQ010004877">
    <property type="protein sequence ID" value="CAF1077530.1"/>
    <property type="molecule type" value="Genomic_DNA"/>
</dbReference>
<dbReference type="InterPro" id="IPR017907">
    <property type="entry name" value="Znf_RING_CS"/>
</dbReference>
<keyword evidence="2 4" id="KW-0863">Zinc-finger</keyword>
<keyword evidence="3" id="KW-0862">Zinc</keyword>
<evidence type="ECO:0000259" key="5">
    <source>
        <dbReference type="PROSITE" id="PS50089"/>
    </source>
</evidence>
<dbReference type="Proteomes" id="UP000663829">
    <property type="component" value="Unassembled WGS sequence"/>
</dbReference>
<proteinExistence type="predicted"/>
<dbReference type="OrthoDB" id="426657at2759"/>
<keyword evidence="8" id="KW-1185">Reference proteome</keyword>
<accession>A0A814MG20</accession>
<feature type="domain" description="RING-type" evidence="5">
    <location>
        <begin position="38"/>
        <end position="90"/>
    </location>
</feature>
<dbReference type="InterPro" id="IPR013083">
    <property type="entry name" value="Znf_RING/FYVE/PHD"/>
</dbReference>
<dbReference type="GO" id="GO:0008270">
    <property type="term" value="F:zinc ion binding"/>
    <property type="evidence" value="ECO:0007669"/>
    <property type="project" value="UniProtKB-KW"/>
</dbReference>
<evidence type="ECO:0000256" key="2">
    <source>
        <dbReference type="ARBA" id="ARBA00022771"/>
    </source>
</evidence>
<dbReference type="AlphaFoldDB" id="A0A814MG20"/>
<dbReference type="EMBL" id="CAJOBC010004877">
    <property type="protein sequence ID" value="CAF3843818.1"/>
    <property type="molecule type" value="Genomic_DNA"/>
</dbReference>
<evidence type="ECO:0000313" key="7">
    <source>
        <dbReference type="EMBL" id="CAF3843818.1"/>
    </source>
</evidence>
<evidence type="ECO:0000313" key="6">
    <source>
        <dbReference type="EMBL" id="CAF1077530.1"/>
    </source>
</evidence>
<name>A0A814MG20_9BILA</name>
<dbReference type="PROSITE" id="PS00518">
    <property type="entry name" value="ZF_RING_1"/>
    <property type="match status" value="1"/>
</dbReference>
<comment type="caution">
    <text evidence="6">The sequence shown here is derived from an EMBL/GenBank/DDBJ whole genome shotgun (WGS) entry which is preliminary data.</text>
</comment>